<name>A0A1B0B5L7_9MUSC</name>
<accession>A0A1B0B5L7</accession>
<sequence>MKNDGGLQLELTFNIVAPNINVLDVELNYILVIGGIVLLCSFGPLFTQNFLVAAQLIYTN</sequence>
<feature type="transmembrane region" description="Helical" evidence="1">
    <location>
        <begin position="27"/>
        <end position="46"/>
    </location>
</feature>
<dbReference type="VEuPathDB" id="VectorBase:GPPI019641"/>
<evidence type="ECO:0000313" key="3">
    <source>
        <dbReference type="Proteomes" id="UP000092460"/>
    </source>
</evidence>
<proteinExistence type="predicted"/>
<dbReference type="AlphaFoldDB" id="A0A1B0B5L7"/>
<keyword evidence="1" id="KW-0812">Transmembrane</keyword>
<keyword evidence="1" id="KW-1133">Transmembrane helix</keyword>
<keyword evidence="1" id="KW-0472">Membrane</keyword>
<dbReference type="EnsemblMetazoa" id="GPPI019641-RA">
    <property type="protein sequence ID" value="GPPI019641-PA"/>
    <property type="gene ID" value="GPPI019641"/>
</dbReference>
<dbReference type="Proteomes" id="UP000092460">
    <property type="component" value="Unassembled WGS sequence"/>
</dbReference>
<reference evidence="3" key="1">
    <citation type="submission" date="2015-01" db="EMBL/GenBank/DDBJ databases">
        <authorList>
            <person name="Aksoy S."/>
            <person name="Warren W."/>
            <person name="Wilson R.K."/>
        </authorList>
    </citation>
    <scope>NUCLEOTIDE SEQUENCE [LARGE SCALE GENOMIC DNA]</scope>
    <source>
        <strain evidence="3">IAEA</strain>
    </source>
</reference>
<keyword evidence="3" id="KW-1185">Reference proteome</keyword>
<reference evidence="2" key="2">
    <citation type="submission" date="2020-05" db="UniProtKB">
        <authorList>
            <consortium name="EnsemblMetazoa"/>
        </authorList>
    </citation>
    <scope>IDENTIFICATION</scope>
    <source>
        <strain evidence="2">IAEA</strain>
    </source>
</reference>
<protein>
    <submittedName>
        <fullName evidence="2">Uncharacterized protein</fullName>
    </submittedName>
</protein>
<organism evidence="2 3">
    <name type="scientific">Glossina palpalis gambiensis</name>
    <dbReference type="NCBI Taxonomy" id="67801"/>
    <lineage>
        <taxon>Eukaryota</taxon>
        <taxon>Metazoa</taxon>
        <taxon>Ecdysozoa</taxon>
        <taxon>Arthropoda</taxon>
        <taxon>Hexapoda</taxon>
        <taxon>Insecta</taxon>
        <taxon>Pterygota</taxon>
        <taxon>Neoptera</taxon>
        <taxon>Endopterygota</taxon>
        <taxon>Diptera</taxon>
        <taxon>Brachycera</taxon>
        <taxon>Muscomorpha</taxon>
        <taxon>Hippoboscoidea</taxon>
        <taxon>Glossinidae</taxon>
        <taxon>Glossina</taxon>
    </lineage>
</organism>
<evidence type="ECO:0000256" key="1">
    <source>
        <dbReference type="SAM" id="Phobius"/>
    </source>
</evidence>
<dbReference type="EMBL" id="JXJN01008774">
    <property type="status" value="NOT_ANNOTATED_CDS"/>
    <property type="molecule type" value="Genomic_DNA"/>
</dbReference>
<evidence type="ECO:0000313" key="2">
    <source>
        <dbReference type="EnsemblMetazoa" id="GPPI019641-PA"/>
    </source>
</evidence>